<dbReference type="EMBL" id="CP023038">
    <property type="protein sequence ID" value="AXY24081.1"/>
    <property type="molecule type" value="Genomic_DNA"/>
</dbReference>
<name>A0A347WGT8_9PROT</name>
<protein>
    <submittedName>
        <fullName evidence="1">Uncharacterized protein</fullName>
    </submittedName>
</protein>
<evidence type="ECO:0000313" key="1">
    <source>
        <dbReference type="EMBL" id="AXY24081.1"/>
    </source>
</evidence>
<proteinExistence type="predicted"/>
<dbReference type="Proteomes" id="UP000264120">
    <property type="component" value="Plasmid unnamed2"/>
</dbReference>
<keyword evidence="2" id="KW-1185">Reference proteome</keyword>
<accession>A0A347WGT8</accession>
<geneLocation type="plasmid" evidence="1 2">
    <name>unnamed2</name>
</geneLocation>
<dbReference type="AlphaFoldDB" id="A0A347WGT8"/>
<keyword evidence="1" id="KW-0614">Plasmid</keyword>
<sequence length="82" mass="9480">MQLRSKHPFDARVTRVFFRHFAFVINNSHSLKRRMSSLFAPGVRKSLLSDCCQNNLTGVRLHVSNYNAADRRSLDVSYQRPG</sequence>
<organism evidence="1 2">
    <name type="scientific">Komagataeibacter saccharivorans</name>
    <dbReference type="NCBI Taxonomy" id="265959"/>
    <lineage>
        <taxon>Bacteria</taxon>
        <taxon>Pseudomonadati</taxon>
        <taxon>Pseudomonadota</taxon>
        <taxon>Alphaproteobacteria</taxon>
        <taxon>Acetobacterales</taxon>
        <taxon>Acetobacteraceae</taxon>
        <taxon>Komagataeibacter</taxon>
    </lineage>
</organism>
<evidence type="ECO:0000313" key="2">
    <source>
        <dbReference type="Proteomes" id="UP000264120"/>
    </source>
</evidence>
<dbReference type="KEGG" id="ksc:CD178_03337"/>
<reference evidence="1 2" key="1">
    <citation type="submission" date="2017-08" db="EMBL/GenBank/DDBJ databases">
        <title>Complete genome sequence of Gluconacetobacter saccharivorans CV1 isolated from Fermented Vinegar.</title>
        <authorList>
            <person name="Kim S.-Y."/>
        </authorList>
    </citation>
    <scope>NUCLEOTIDE SEQUENCE [LARGE SCALE GENOMIC DNA]</scope>
    <source>
        <strain evidence="1 2">CV1</strain>
        <plasmid evidence="1 2">unnamed2</plasmid>
    </source>
</reference>
<gene>
    <name evidence="1" type="ORF">CD178_03337</name>
</gene>